<feature type="domain" description="Aminotransferase class I/classII large" evidence="5">
    <location>
        <begin position="81"/>
        <end position="409"/>
    </location>
</feature>
<reference evidence="7 9" key="1">
    <citation type="journal article" date="2016" name="Plant Dis.">
        <title>Improved production of propionic acid using genome shuffling.</title>
        <authorList>
            <person name="Luna-Flores C.H."/>
            <person name="Palfreyman R.W."/>
            <person name="Kromer J.O."/>
            <person name="Nielsen L.K."/>
            <person name="Marcellin E."/>
        </authorList>
    </citation>
    <scope>NUCLEOTIDE SEQUENCE [LARGE SCALE GENOMIC DNA]</scope>
    <source>
        <strain evidence="7 9">F3E8</strain>
    </source>
</reference>
<evidence type="ECO:0000256" key="3">
    <source>
        <dbReference type="ARBA" id="ARBA00022679"/>
    </source>
</evidence>
<keyword evidence="2 6" id="KW-0032">Aminotransferase</keyword>
<keyword evidence="9" id="KW-1185">Reference proteome</keyword>
<dbReference type="OMA" id="HRPEGGM"/>
<keyword evidence="3" id="KW-0808">Transferase</keyword>
<dbReference type="EMBL" id="CP014352">
    <property type="protein sequence ID" value="AMS05496.1"/>
    <property type="molecule type" value="Genomic_DNA"/>
</dbReference>
<evidence type="ECO:0000313" key="7">
    <source>
        <dbReference type="EMBL" id="AOZ46968.1"/>
    </source>
</evidence>
<dbReference type="Pfam" id="PF00155">
    <property type="entry name" value="Aminotran_1_2"/>
    <property type="match status" value="1"/>
</dbReference>
<dbReference type="GO" id="GO:0008483">
    <property type="term" value="F:transaminase activity"/>
    <property type="evidence" value="ECO:0007669"/>
    <property type="project" value="UniProtKB-KW"/>
</dbReference>
<dbReference type="Gene3D" id="3.90.1150.10">
    <property type="entry name" value="Aspartate Aminotransferase, domain 1"/>
    <property type="match status" value="1"/>
</dbReference>
<dbReference type="AlphaFoldDB" id="A0AAC8YEX8"/>
<dbReference type="Proteomes" id="UP000178666">
    <property type="component" value="Chromosome"/>
</dbReference>
<name>A0AAC8YEX8_9ACTN</name>
<dbReference type="InterPro" id="IPR015421">
    <property type="entry name" value="PyrdxlP-dep_Trfase_major"/>
</dbReference>
<dbReference type="RefSeq" id="WP_015071776.1">
    <property type="nucleotide sequence ID" value="NZ_CP014352.1"/>
</dbReference>
<dbReference type="CDD" id="cd00609">
    <property type="entry name" value="AAT_like"/>
    <property type="match status" value="1"/>
</dbReference>
<dbReference type="GO" id="GO:0030170">
    <property type="term" value="F:pyridoxal phosphate binding"/>
    <property type="evidence" value="ECO:0007669"/>
    <property type="project" value="InterPro"/>
</dbReference>
<dbReference type="InterPro" id="IPR050859">
    <property type="entry name" value="Class-I_PLP-dep_aminotransf"/>
</dbReference>
<dbReference type="EMBL" id="CP015970">
    <property type="protein sequence ID" value="AOZ46968.1"/>
    <property type="molecule type" value="Genomic_DNA"/>
</dbReference>
<evidence type="ECO:0000313" key="9">
    <source>
        <dbReference type="Proteomes" id="UP000178666"/>
    </source>
</evidence>
<comment type="cofactor">
    <cofactor evidence="1">
        <name>pyridoxal 5'-phosphate</name>
        <dbReference type="ChEBI" id="CHEBI:597326"/>
    </cofactor>
</comment>
<evidence type="ECO:0000256" key="4">
    <source>
        <dbReference type="ARBA" id="ARBA00022898"/>
    </source>
</evidence>
<dbReference type="InterPro" id="IPR004839">
    <property type="entry name" value="Aminotransferase_I/II_large"/>
</dbReference>
<evidence type="ECO:0000259" key="5">
    <source>
        <dbReference type="Pfam" id="PF00155"/>
    </source>
</evidence>
<dbReference type="SUPFAM" id="SSF53383">
    <property type="entry name" value="PLP-dependent transferases"/>
    <property type="match status" value="1"/>
</dbReference>
<evidence type="ECO:0000256" key="1">
    <source>
        <dbReference type="ARBA" id="ARBA00001933"/>
    </source>
</evidence>
<dbReference type="PANTHER" id="PTHR42790">
    <property type="entry name" value="AMINOTRANSFERASE"/>
    <property type="match status" value="1"/>
</dbReference>
<keyword evidence="4" id="KW-0663">Pyridoxal phosphate</keyword>
<evidence type="ECO:0000313" key="8">
    <source>
        <dbReference type="Proteomes" id="UP000075221"/>
    </source>
</evidence>
<protein>
    <submittedName>
        <fullName evidence="6">Aspartate aminotransferase</fullName>
    </submittedName>
</protein>
<evidence type="ECO:0000313" key="6">
    <source>
        <dbReference type="EMBL" id="AMS05496.1"/>
    </source>
</evidence>
<sequence>MTAVSPTTQLGTAQLTSPALPLATRTSGLVGSIIDSSTSLLESLGHPVINFAMGSPAPEAIDSADLADVASGLFTRGRTDLYGYAASEGDFALRTLLMDMLHQTDPDDSPDPAGIVITAGGMQGLDIAGKLFIEPGSLVVVESPTYTNGSAVALSYQARLLEIGMDDDGMDVDALEREIDRIGETPRMIYTVPTFQNPSGTTLSVERRRRLIELARRWGSVIVEDDPYGLLGFAGQRVPSIRSLSGRDPLVFTVRTFSKIMAPGLRVGWVDCDPSLRDLIIAAKQALDTCTNFPMQKLVAGYLSEGFMPGHLESLRSQYRSRKEAMCAALSHHLGDVAHWTDPEGGFFIWVTFDDPRVDAEELFRAGLDAGVAFIPGSAFSPTGRFGNSMRLCFASQSLADIEEGVARLGAAYRNLCAEES</sequence>
<dbReference type="InterPro" id="IPR015424">
    <property type="entry name" value="PyrdxlP-dep_Trfase"/>
</dbReference>
<dbReference type="Gene3D" id="3.40.640.10">
    <property type="entry name" value="Type I PLP-dependent aspartate aminotransferase-like (Major domain)"/>
    <property type="match status" value="1"/>
</dbReference>
<dbReference type="GO" id="GO:1901605">
    <property type="term" value="P:alpha-amino acid metabolic process"/>
    <property type="evidence" value="ECO:0007669"/>
    <property type="project" value="TreeGrafter"/>
</dbReference>
<accession>A0AAC8YEX8</accession>
<dbReference type="PANTHER" id="PTHR42790:SF19">
    <property type="entry name" value="KYNURENINE_ALPHA-AMINOADIPATE AMINOTRANSFERASE, MITOCHONDRIAL"/>
    <property type="match status" value="1"/>
</dbReference>
<dbReference type="Proteomes" id="UP000075221">
    <property type="component" value="Chromosome"/>
</dbReference>
<reference evidence="6 8" key="2">
    <citation type="submission" date="2016-02" db="EMBL/GenBank/DDBJ databases">
        <title>Complete Genome Sequence of Propionibacterium acidipropionici ATCC 55737.</title>
        <authorList>
            <person name="Luna Flores C.H."/>
            <person name="Nielsen L.K."/>
            <person name="Marcellin E."/>
        </authorList>
    </citation>
    <scope>NUCLEOTIDE SEQUENCE [LARGE SCALE GENOMIC DNA]</scope>
    <source>
        <strain evidence="6 8">ATCC 55737</strain>
    </source>
</reference>
<organism evidence="6 8">
    <name type="scientific">Acidipropionibacterium acidipropionici</name>
    <dbReference type="NCBI Taxonomy" id="1748"/>
    <lineage>
        <taxon>Bacteria</taxon>
        <taxon>Bacillati</taxon>
        <taxon>Actinomycetota</taxon>
        <taxon>Actinomycetes</taxon>
        <taxon>Propionibacteriales</taxon>
        <taxon>Propionibacteriaceae</taxon>
        <taxon>Acidipropionibacterium</taxon>
    </lineage>
</organism>
<dbReference type="InterPro" id="IPR015422">
    <property type="entry name" value="PyrdxlP-dep_Trfase_small"/>
</dbReference>
<proteinExistence type="predicted"/>
<gene>
    <name evidence="7" type="ORF">A8L58_10060</name>
    <name evidence="6" type="ORF">AXH35_08615</name>
</gene>
<evidence type="ECO:0000256" key="2">
    <source>
        <dbReference type="ARBA" id="ARBA00022576"/>
    </source>
</evidence>